<dbReference type="SUPFAM" id="SSF56112">
    <property type="entry name" value="Protein kinase-like (PK-like)"/>
    <property type="match status" value="1"/>
</dbReference>
<reference evidence="2" key="1">
    <citation type="submission" date="2021-06" db="EMBL/GenBank/DDBJ databases">
        <authorList>
            <person name="Kallberg Y."/>
            <person name="Tangrot J."/>
            <person name="Rosling A."/>
        </authorList>
    </citation>
    <scope>NUCLEOTIDE SEQUENCE</scope>
    <source>
        <strain evidence="2">AZ414A</strain>
    </source>
</reference>
<dbReference type="InterPro" id="IPR001245">
    <property type="entry name" value="Ser-Thr/Tyr_kinase_cat_dom"/>
</dbReference>
<proteinExistence type="predicted"/>
<dbReference type="PROSITE" id="PS50011">
    <property type="entry name" value="PROTEIN_KINASE_DOM"/>
    <property type="match status" value="1"/>
</dbReference>
<dbReference type="GO" id="GO:0004672">
    <property type="term" value="F:protein kinase activity"/>
    <property type="evidence" value="ECO:0007669"/>
    <property type="project" value="InterPro"/>
</dbReference>
<dbReference type="GO" id="GO:0005524">
    <property type="term" value="F:ATP binding"/>
    <property type="evidence" value="ECO:0007669"/>
    <property type="project" value="InterPro"/>
</dbReference>
<dbReference type="AlphaFoldDB" id="A0A9N9BSK5"/>
<sequence>DWEYYHSIDNKVALKEIKDSRHDIVEYLKVIMTINDHDNGNIAKYYGISKNPSTHNYIFVTELFDGDLNKFLTETFWDLGWEQKINILDSITCGLRSLHEKSLVHSGNISNSTKHEKLEDSIVDNDVMHQLKIADENQRNTSKSQKQELFELLSYSNKLHPQSCYIGRYIHTLHGLQDLLEEIKSGNSSDPNLLKPNESIILKSNSYDTVLKN</sequence>
<name>A0A9N9BSK5_9GLOM</name>
<feature type="non-terminal residue" evidence="2">
    <location>
        <position position="1"/>
    </location>
</feature>
<dbReference type="InterPro" id="IPR000719">
    <property type="entry name" value="Prot_kinase_dom"/>
</dbReference>
<dbReference type="Gene3D" id="1.10.510.10">
    <property type="entry name" value="Transferase(Phosphotransferase) domain 1"/>
    <property type="match status" value="1"/>
</dbReference>
<evidence type="ECO:0000313" key="3">
    <source>
        <dbReference type="Proteomes" id="UP000789706"/>
    </source>
</evidence>
<comment type="caution">
    <text evidence="2">The sequence shown here is derived from an EMBL/GenBank/DDBJ whole genome shotgun (WGS) entry which is preliminary data.</text>
</comment>
<evidence type="ECO:0000313" key="2">
    <source>
        <dbReference type="EMBL" id="CAG8579530.1"/>
    </source>
</evidence>
<protein>
    <submittedName>
        <fullName evidence="2">8989_t:CDS:1</fullName>
    </submittedName>
</protein>
<keyword evidence="3" id="KW-1185">Reference proteome</keyword>
<evidence type="ECO:0000259" key="1">
    <source>
        <dbReference type="PROSITE" id="PS50011"/>
    </source>
</evidence>
<organism evidence="2 3">
    <name type="scientific">Diversispora eburnea</name>
    <dbReference type="NCBI Taxonomy" id="1213867"/>
    <lineage>
        <taxon>Eukaryota</taxon>
        <taxon>Fungi</taxon>
        <taxon>Fungi incertae sedis</taxon>
        <taxon>Mucoromycota</taxon>
        <taxon>Glomeromycotina</taxon>
        <taxon>Glomeromycetes</taxon>
        <taxon>Diversisporales</taxon>
        <taxon>Diversisporaceae</taxon>
        <taxon>Diversispora</taxon>
    </lineage>
</organism>
<accession>A0A9N9BSK5</accession>
<dbReference type="EMBL" id="CAJVPK010001268">
    <property type="protein sequence ID" value="CAG8579530.1"/>
    <property type="molecule type" value="Genomic_DNA"/>
</dbReference>
<gene>
    <name evidence="2" type="ORF">DEBURN_LOCUS8505</name>
</gene>
<dbReference type="Proteomes" id="UP000789706">
    <property type="component" value="Unassembled WGS sequence"/>
</dbReference>
<dbReference type="Pfam" id="PF07714">
    <property type="entry name" value="PK_Tyr_Ser-Thr"/>
    <property type="match status" value="1"/>
</dbReference>
<feature type="domain" description="Protein kinase" evidence="1">
    <location>
        <begin position="1"/>
        <end position="213"/>
    </location>
</feature>
<dbReference type="InterPro" id="IPR011009">
    <property type="entry name" value="Kinase-like_dom_sf"/>
</dbReference>